<feature type="compositionally biased region" description="Basic and acidic residues" evidence="1">
    <location>
        <begin position="44"/>
        <end position="61"/>
    </location>
</feature>
<evidence type="ECO:0000313" key="3">
    <source>
        <dbReference type="Proteomes" id="UP000634919"/>
    </source>
</evidence>
<dbReference type="EMBL" id="JACSQK010000003">
    <property type="protein sequence ID" value="MBD7960058.1"/>
    <property type="molecule type" value="Genomic_DNA"/>
</dbReference>
<reference evidence="2 3" key="1">
    <citation type="submission" date="2020-08" db="EMBL/GenBank/DDBJ databases">
        <title>A Genomic Blueprint of the Chicken Gut Microbiome.</title>
        <authorList>
            <person name="Gilroy R."/>
            <person name="Ravi A."/>
            <person name="Getino M."/>
            <person name="Pursley I."/>
            <person name="Horton D.L."/>
            <person name="Alikhan N.-F."/>
            <person name="Baker D."/>
            <person name="Gharbi K."/>
            <person name="Hall N."/>
            <person name="Watson M."/>
            <person name="Adriaenssens E.M."/>
            <person name="Foster-Nyarko E."/>
            <person name="Jarju S."/>
            <person name="Secka A."/>
            <person name="Antonio M."/>
            <person name="Oren A."/>
            <person name="Chaudhuri R."/>
            <person name="La Ragione R.M."/>
            <person name="Hildebrand F."/>
            <person name="Pallen M.J."/>
        </authorList>
    </citation>
    <scope>NUCLEOTIDE SEQUENCE [LARGE SCALE GENOMIC DNA]</scope>
    <source>
        <strain evidence="2 3">Sa2CVA6</strain>
    </source>
</reference>
<name>A0ABR8S9D0_9BURK</name>
<evidence type="ECO:0000313" key="2">
    <source>
        <dbReference type="EMBL" id="MBD7960058.1"/>
    </source>
</evidence>
<dbReference type="Proteomes" id="UP000634919">
    <property type="component" value="Unassembled WGS sequence"/>
</dbReference>
<protein>
    <recommendedName>
        <fullName evidence="4">Pseudouridine synthase</fullName>
    </recommendedName>
</protein>
<proteinExistence type="predicted"/>
<evidence type="ECO:0000256" key="1">
    <source>
        <dbReference type="SAM" id="MobiDB-lite"/>
    </source>
</evidence>
<organism evidence="2 3">
    <name type="scientific">Comamonas avium</name>
    <dbReference type="NCBI Taxonomy" id="2762231"/>
    <lineage>
        <taxon>Bacteria</taxon>
        <taxon>Pseudomonadati</taxon>
        <taxon>Pseudomonadota</taxon>
        <taxon>Betaproteobacteria</taxon>
        <taxon>Burkholderiales</taxon>
        <taxon>Comamonadaceae</taxon>
        <taxon>Comamonas</taxon>
    </lineage>
</organism>
<evidence type="ECO:0008006" key="4">
    <source>
        <dbReference type="Google" id="ProtNLM"/>
    </source>
</evidence>
<keyword evidence="3" id="KW-1185">Reference proteome</keyword>
<dbReference type="RefSeq" id="WP_191722796.1">
    <property type="nucleotide sequence ID" value="NZ_JACSQK010000003.1"/>
</dbReference>
<sequence length="61" mass="6565">MSFKDHPNSRGPSSNGASRPARPAGDRTERRGDDRPRGGQSFGPRDDRGPRREGGFGGGDR</sequence>
<feature type="compositionally biased region" description="Basic and acidic residues" evidence="1">
    <location>
        <begin position="24"/>
        <end position="37"/>
    </location>
</feature>
<comment type="caution">
    <text evidence="2">The sequence shown here is derived from an EMBL/GenBank/DDBJ whole genome shotgun (WGS) entry which is preliminary data.</text>
</comment>
<accession>A0ABR8S9D0</accession>
<feature type="non-terminal residue" evidence="2">
    <location>
        <position position="61"/>
    </location>
</feature>
<feature type="region of interest" description="Disordered" evidence="1">
    <location>
        <begin position="1"/>
        <end position="61"/>
    </location>
</feature>
<gene>
    <name evidence="2" type="ORF">H9646_06160</name>
</gene>